<evidence type="ECO:0000259" key="7">
    <source>
        <dbReference type="PROSITE" id="PS50207"/>
    </source>
</evidence>
<evidence type="ECO:0000256" key="1">
    <source>
        <dbReference type="ARBA" id="ARBA00010134"/>
    </source>
</evidence>
<dbReference type="PROSITE" id="PS50207">
    <property type="entry name" value="CASPASE_P10"/>
    <property type="match status" value="1"/>
</dbReference>
<feature type="domain" description="Caspase family p20" evidence="8">
    <location>
        <begin position="53"/>
        <end position="177"/>
    </location>
</feature>
<dbReference type="InterPro" id="IPR002138">
    <property type="entry name" value="Pept_C14_p10"/>
</dbReference>
<dbReference type="CDD" id="cd00032">
    <property type="entry name" value="CASc"/>
    <property type="match status" value="1"/>
</dbReference>
<evidence type="ECO:0000256" key="5">
    <source>
        <dbReference type="ARBA" id="ARBA00023145"/>
    </source>
</evidence>
<evidence type="ECO:0000256" key="4">
    <source>
        <dbReference type="ARBA" id="ARBA00022807"/>
    </source>
</evidence>
<evidence type="ECO:0000313" key="10">
    <source>
        <dbReference type="RefSeq" id="XP_013773050.1"/>
    </source>
</evidence>
<evidence type="ECO:0000259" key="8">
    <source>
        <dbReference type="PROSITE" id="PS50208"/>
    </source>
</evidence>
<dbReference type="SMART" id="SM00115">
    <property type="entry name" value="CASc"/>
    <property type="match status" value="1"/>
</dbReference>
<dbReference type="SUPFAM" id="SSF52129">
    <property type="entry name" value="Caspase-like"/>
    <property type="match status" value="1"/>
</dbReference>
<protein>
    <submittedName>
        <fullName evidence="10 11">Caspase-like</fullName>
    </submittedName>
</protein>
<evidence type="ECO:0000256" key="2">
    <source>
        <dbReference type="ARBA" id="ARBA00022670"/>
    </source>
</evidence>
<dbReference type="InterPro" id="IPR033139">
    <property type="entry name" value="Caspase_cys_AS"/>
</dbReference>
<sequence length="293" mass="33337">MSMKDHLTSFGGEAGIDEADALGLPFFLRKKPVPSTYLSSHPDSEEYNMKHPKRGKCLIFNNKDFEPHTNLKERKGNHRDVEQLYCCFRELDFEVVIHCNLSVKKIKIELEKVSKENHSESDCFICCVLTHGDRGVLYGRDGRFPTEVMFSPFTGDMCTTLAGKPKMFFIQACQGDKLDRGVTLLLGKDEADAATQFFKIPTHADFLISYSTVPGFCSFRNTNNGSWFIQALCNVLKTQAKDSDLQSLMTVVCRKVAYDFESCKPDDPKMSRMKQMPCISSTLTRKIFFHPKF</sequence>
<dbReference type="InterPro" id="IPR016129">
    <property type="entry name" value="Caspase_his_AS"/>
</dbReference>
<gene>
    <name evidence="10 11 12" type="primary">LOC106458137</name>
</gene>
<evidence type="ECO:0000313" key="11">
    <source>
        <dbReference type="RefSeq" id="XP_022239986.1"/>
    </source>
</evidence>
<dbReference type="PROSITE" id="PS01122">
    <property type="entry name" value="CASPASE_CYS"/>
    <property type="match status" value="1"/>
</dbReference>
<keyword evidence="4" id="KW-0788">Thiol protease</keyword>
<dbReference type="InterPro" id="IPR029030">
    <property type="entry name" value="Caspase-like_dom_sf"/>
</dbReference>
<dbReference type="GeneID" id="106458137"/>
<name>A0ABM1S8N1_LIMPO</name>
<comment type="similarity">
    <text evidence="1 6">Belongs to the peptidase C14A family.</text>
</comment>
<evidence type="ECO:0000313" key="12">
    <source>
        <dbReference type="RefSeq" id="XP_022239987.1"/>
    </source>
</evidence>
<dbReference type="InterPro" id="IPR015917">
    <property type="entry name" value="Pept_C14A"/>
</dbReference>
<dbReference type="RefSeq" id="XP_022239986.1">
    <property type="nucleotide sequence ID" value="XM_022384278.1"/>
</dbReference>
<dbReference type="Proteomes" id="UP000694941">
    <property type="component" value="Unplaced"/>
</dbReference>
<keyword evidence="2" id="KW-0645">Protease</keyword>
<keyword evidence="3" id="KW-0378">Hydrolase</keyword>
<keyword evidence="9" id="KW-1185">Reference proteome</keyword>
<feature type="domain" description="Caspase family p10" evidence="7">
    <location>
        <begin position="196"/>
        <end position="291"/>
    </location>
</feature>
<dbReference type="Gene3D" id="3.40.50.1460">
    <property type="match status" value="1"/>
</dbReference>
<keyword evidence="5" id="KW-0865">Zymogen</keyword>
<reference evidence="10 11" key="1">
    <citation type="submission" date="2025-05" db="UniProtKB">
        <authorList>
            <consortium name="RefSeq"/>
        </authorList>
    </citation>
    <scope>IDENTIFICATION</scope>
    <source>
        <tissue evidence="10 11">Muscle</tissue>
    </source>
</reference>
<dbReference type="PANTHER" id="PTHR10454">
    <property type="entry name" value="CASPASE"/>
    <property type="match status" value="1"/>
</dbReference>
<proteinExistence type="inferred from homology"/>
<dbReference type="PANTHER" id="PTHR10454:SF232">
    <property type="entry name" value="AT03047P-RELATED"/>
    <property type="match status" value="1"/>
</dbReference>
<evidence type="ECO:0000256" key="3">
    <source>
        <dbReference type="ARBA" id="ARBA00022801"/>
    </source>
</evidence>
<accession>A0ABM1S8N1</accession>
<dbReference type="PRINTS" id="PR00376">
    <property type="entry name" value="IL1BCENZYME"/>
</dbReference>
<dbReference type="RefSeq" id="XP_013773050.1">
    <property type="nucleotide sequence ID" value="XM_013917596.2"/>
</dbReference>
<dbReference type="InterPro" id="IPR001309">
    <property type="entry name" value="Pept_C14_p20"/>
</dbReference>
<evidence type="ECO:0000256" key="6">
    <source>
        <dbReference type="RuleBase" id="RU003971"/>
    </source>
</evidence>
<dbReference type="PROSITE" id="PS50208">
    <property type="entry name" value="CASPASE_P20"/>
    <property type="match status" value="1"/>
</dbReference>
<evidence type="ECO:0000313" key="9">
    <source>
        <dbReference type="Proteomes" id="UP000694941"/>
    </source>
</evidence>
<dbReference type="Pfam" id="PF00656">
    <property type="entry name" value="Peptidase_C14"/>
    <property type="match status" value="1"/>
</dbReference>
<dbReference type="RefSeq" id="XP_022239987.1">
    <property type="nucleotide sequence ID" value="XM_022384279.1"/>
</dbReference>
<dbReference type="InterPro" id="IPR002398">
    <property type="entry name" value="Pept_C14"/>
</dbReference>
<dbReference type="InterPro" id="IPR011600">
    <property type="entry name" value="Pept_C14_caspase"/>
</dbReference>
<organism evidence="9 11">
    <name type="scientific">Limulus polyphemus</name>
    <name type="common">Atlantic horseshoe crab</name>
    <dbReference type="NCBI Taxonomy" id="6850"/>
    <lineage>
        <taxon>Eukaryota</taxon>
        <taxon>Metazoa</taxon>
        <taxon>Ecdysozoa</taxon>
        <taxon>Arthropoda</taxon>
        <taxon>Chelicerata</taxon>
        <taxon>Merostomata</taxon>
        <taxon>Xiphosura</taxon>
        <taxon>Limulidae</taxon>
        <taxon>Limulus</taxon>
    </lineage>
</organism>
<dbReference type="PROSITE" id="PS01121">
    <property type="entry name" value="CASPASE_HIS"/>
    <property type="match status" value="1"/>
</dbReference>